<dbReference type="SMART" id="SM00342">
    <property type="entry name" value="HTH_ARAC"/>
    <property type="match status" value="1"/>
</dbReference>
<protein>
    <submittedName>
        <fullName evidence="5">AraC family transcriptional regulator</fullName>
    </submittedName>
</protein>
<dbReference type="GO" id="GO:0003700">
    <property type="term" value="F:DNA-binding transcription factor activity"/>
    <property type="evidence" value="ECO:0007669"/>
    <property type="project" value="InterPro"/>
</dbReference>
<evidence type="ECO:0000313" key="6">
    <source>
        <dbReference type="Proteomes" id="UP000886750"/>
    </source>
</evidence>
<dbReference type="EMBL" id="DXCQ01000014">
    <property type="protein sequence ID" value="HIY96290.1"/>
    <property type="molecule type" value="Genomic_DNA"/>
</dbReference>
<dbReference type="InterPro" id="IPR018060">
    <property type="entry name" value="HTH_AraC"/>
</dbReference>
<reference evidence="5" key="1">
    <citation type="journal article" date="2021" name="PeerJ">
        <title>Extensive microbial diversity within the chicken gut microbiome revealed by metagenomics and culture.</title>
        <authorList>
            <person name="Gilroy R."/>
            <person name="Ravi A."/>
            <person name="Getino M."/>
            <person name="Pursley I."/>
            <person name="Horton D.L."/>
            <person name="Alikhan N.F."/>
            <person name="Baker D."/>
            <person name="Gharbi K."/>
            <person name="Hall N."/>
            <person name="Watson M."/>
            <person name="Adriaenssens E.M."/>
            <person name="Foster-Nyarko E."/>
            <person name="Jarju S."/>
            <person name="Secka A."/>
            <person name="Antonio M."/>
            <person name="Oren A."/>
            <person name="Chaudhuri R.R."/>
            <person name="La Ragione R."/>
            <person name="Hildebrand F."/>
            <person name="Pallen M.J."/>
        </authorList>
    </citation>
    <scope>NUCLEOTIDE SEQUENCE</scope>
    <source>
        <strain evidence="5">1345</strain>
    </source>
</reference>
<proteinExistence type="predicted"/>
<evidence type="ECO:0000256" key="3">
    <source>
        <dbReference type="ARBA" id="ARBA00023163"/>
    </source>
</evidence>
<comment type="caution">
    <text evidence="5">The sequence shown here is derived from an EMBL/GenBank/DDBJ whole genome shotgun (WGS) entry which is preliminary data.</text>
</comment>
<dbReference type="Proteomes" id="UP000886750">
    <property type="component" value="Unassembled WGS sequence"/>
</dbReference>
<evidence type="ECO:0000256" key="2">
    <source>
        <dbReference type="ARBA" id="ARBA00023125"/>
    </source>
</evidence>
<organism evidence="5 6">
    <name type="scientific">Candidatus Borkfalkia excrementigallinarum</name>
    <dbReference type="NCBI Taxonomy" id="2838506"/>
    <lineage>
        <taxon>Bacteria</taxon>
        <taxon>Bacillati</taxon>
        <taxon>Bacillota</taxon>
        <taxon>Clostridia</taxon>
        <taxon>Christensenellales</taxon>
        <taxon>Christensenellaceae</taxon>
        <taxon>Candidatus Borkfalkia</taxon>
    </lineage>
</organism>
<gene>
    <name evidence="5" type="ORF">H9729_01235</name>
</gene>
<keyword evidence="2" id="KW-0238">DNA-binding</keyword>
<dbReference type="PROSITE" id="PS00041">
    <property type="entry name" value="HTH_ARAC_FAMILY_1"/>
    <property type="match status" value="1"/>
</dbReference>
<keyword evidence="3" id="KW-0804">Transcription</keyword>
<sequence length="329" mass="37417">MDVYRQDRLRGGDRLRIDAEEERTVYRLENETGTGTVTEYALFGGVSLLFDDMRMRSFSEGAGEKCALVVEYCLEGRFEAGFCDGRQFYLGPGDICLHNMDYGELGDSSMPLRRYRGITAMVKTDGDALFAAFLSAFGIDFADIERRTREAGGVIVLRESERIRRVFGEMYRVSGENRKDYFRLKLLESLLFLNGISFAEDRSKGHTLPKETSDILKRAERYLWEHLSEPLTIGRLAEFSGMSQSSFKSHFRVLFGCPVHTYLNACRMQVAACKLVRTDEKISDIARQVGFKSEHKFSKAFAAFTGSLPRAYRRAAILPDWAESLPVRV</sequence>
<dbReference type="Pfam" id="PF12833">
    <property type="entry name" value="HTH_18"/>
    <property type="match status" value="1"/>
</dbReference>
<dbReference type="PROSITE" id="PS01124">
    <property type="entry name" value="HTH_ARAC_FAMILY_2"/>
    <property type="match status" value="1"/>
</dbReference>
<dbReference type="PANTHER" id="PTHR47893">
    <property type="entry name" value="REGULATORY PROTEIN PCHR"/>
    <property type="match status" value="1"/>
</dbReference>
<evidence type="ECO:0000313" key="5">
    <source>
        <dbReference type="EMBL" id="HIY96290.1"/>
    </source>
</evidence>
<name>A0A9D1ZUT6_9FIRM</name>
<dbReference type="SUPFAM" id="SSF46689">
    <property type="entry name" value="Homeodomain-like"/>
    <property type="match status" value="2"/>
</dbReference>
<dbReference type="GO" id="GO:0043565">
    <property type="term" value="F:sequence-specific DNA binding"/>
    <property type="evidence" value="ECO:0007669"/>
    <property type="project" value="InterPro"/>
</dbReference>
<dbReference type="PANTHER" id="PTHR47893:SF1">
    <property type="entry name" value="REGULATORY PROTEIN PCHR"/>
    <property type="match status" value="1"/>
</dbReference>
<feature type="domain" description="HTH araC/xylS-type" evidence="4">
    <location>
        <begin position="217"/>
        <end position="315"/>
    </location>
</feature>
<accession>A0A9D1ZUT6</accession>
<dbReference type="Gene3D" id="1.10.10.60">
    <property type="entry name" value="Homeodomain-like"/>
    <property type="match status" value="2"/>
</dbReference>
<evidence type="ECO:0000256" key="1">
    <source>
        <dbReference type="ARBA" id="ARBA00023015"/>
    </source>
</evidence>
<keyword evidence="1" id="KW-0805">Transcription regulation</keyword>
<dbReference type="InterPro" id="IPR018062">
    <property type="entry name" value="HTH_AraC-typ_CS"/>
</dbReference>
<dbReference type="InterPro" id="IPR009057">
    <property type="entry name" value="Homeodomain-like_sf"/>
</dbReference>
<evidence type="ECO:0000259" key="4">
    <source>
        <dbReference type="PROSITE" id="PS01124"/>
    </source>
</evidence>
<reference evidence="5" key="2">
    <citation type="submission" date="2021-04" db="EMBL/GenBank/DDBJ databases">
        <authorList>
            <person name="Gilroy R."/>
        </authorList>
    </citation>
    <scope>NUCLEOTIDE SEQUENCE</scope>
    <source>
        <strain evidence="5">1345</strain>
    </source>
</reference>
<dbReference type="AlphaFoldDB" id="A0A9D1ZUT6"/>
<dbReference type="InterPro" id="IPR053142">
    <property type="entry name" value="PchR_regulatory_protein"/>
</dbReference>